<sequence>MLRLGRASLVVFYQPRVPVSSRPSFSSCQSTVFTTTRSPLHRALSTMTAPQDDLFNYTSGRWVYNDALRHKERKVTFDVDGLCRLAAESVNKRLTDVVSLSKLAEGGFNRAFVITLRGGRQMVARVPYPVTVPDYYAVASEVATIEYLRSCGIPAPEVYGYSADSNNAAGSSYILMDFVQGSKLSDVWPSLSDQDVISIIHQLTQLESQMMSLSFPAGGSLYFTRDLEKVSPGLGIQLEDKRFCVGPDTKLALWYGRRTQLDVNRGPCISISVSSLIRPRTKLAIIDHSAEEALAAVAHKEIAYLKRFGQPLLPLRRERRPSYKFEPQSPSGHIENLERYLSITSSLVPRDPALSRFCIRHPDLQPNNVFVSWSPDSGCKVVSLFDFQHTSILPMFLLAGIPQRFQNHADSVSRSMTPPSRPEDIDEFSEAKRAGEEYRYRCRLVHYHYVTSTEKFNHLHFTAFMDPLYALRGRLFLHAGGPWEGETSELKVGLIQATKEWEKLTGGGVLCPLKFDAKDLHETTVLVEELGKASRGFELLQSMRGVGEEGWVPSEDYESAVAFFKGWKEKGLAEAESAKEREEIMEHWPWDDMYEELYM</sequence>
<name>A0ACB7IQU6_PLECO</name>
<accession>A0ACB7IQU6</accession>
<evidence type="ECO:0000313" key="2">
    <source>
        <dbReference type="Proteomes" id="UP000824881"/>
    </source>
</evidence>
<organism evidence="1 2">
    <name type="scientific">Pleurotus cornucopiae</name>
    <name type="common">Cornucopia mushroom</name>
    <dbReference type="NCBI Taxonomy" id="5321"/>
    <lineage>
        <taxon>Eukaryota</taxon>
        <taxon>Fungi</taxon>
        <taxon>Dikarya</taxon>
        <taxon>Basidiomycota</taxon>
        <taxon>Agaricomycotina</taxon>
        <taxon>Agaricomycetes</taxon>
        <taxon>Agaricomycetidae</taxon>
        <taxon>Agaricales</taxon>
        <taxon>Pleurotineae</taxon>
        <taxon>Pleurotaceae</taxon>
        <taxon>Pleurotus</taxon>
    </lineage>
</organism>
<protein>
    <submittedName>
        <fullName evidence="1">Uncharacterized protein</fullName>
    </submittedName>
</protein>
<proteinExistence type="predicted"/>
<keyword evidence="2" id="KW-1185">Reference proteome</keyword>
<dbReference type="EMBL" id="WQMT02000008">
    <property type="protein sequence ID" value="KAG9219993.1"/>
    <property type="molecule type" value="Genomic_DNA"/>
</dbReference>
<comment type="caution">
    <text evidence="1">The sequence shown here is derived from an EMBL/GenBank/DDBJ whole genome shotgun (WGS) entry which is preliminary data.</text>
</comment>
<evidence type="ECO:0000313" key="1">
    <source>
        <dbReference type="EMBL" id="KAG9219993.1"/>
    </source>
</evidence>
<reference evidence="1 2" key="1">
    <citation type="journal article" date="2021" name="Appl. Environ. Microbiol.">
        <title>Genetic linkage and physical mapping for an oyster mushroom Pleurotus cornucopiae and QTL analysis for the trait cap color.</title>
        <authorList>
            <person name="Zhang Y."/>
            <person name="Gao W."/>
            <person name="Sonnenberg A."/>
            <person name="Chen Q."/>
            <person name="Zhang J."/>
            <person name="Huang C."/>
        </authorList>
    </citation>
    <scope>NUCLEOTIDE SEQUENCE [LARGE SCALE GENOMIC DNA]</scope>
    <source>
        <strain evidence="1">CCMSSC00406</strain>
    </source>
</reference>
<gene>
    <name evidence="1" type="ORF">CCMSSC00406_0006906</name>
</gene>
<dbReference type="Proteomes" id="UP000824881">
    <property type="component" value="Unassembled WGS sequence"/>
</dbReference>